<dbReference type="InterPro" id="IPR023765">
    <property type="entry name" value="SBP_5_CS"/>
</dbReference>
<dbReference type="CDD" id="cd00995">
    <property type="entry name" value="PBP2_NikA_DppA_OppA_like"/>
    <property type="match status" value="1"/>
</dbReference>
<dbReference type="SUPFAM" id="SSF53850">
    <property type="entry name" value="Periplasmic binding protein-like II"/>
    <property type="match status" value="1"/>
</dbReference>
<dbReference type="InterPro" id="IPR039424">
    <property type="entry name" value="SBP_5"/>
</dbReference>
<organism evidence="6 7">
    <name type="scientific">Grylomicrobium aquisgranensis</name>
    <dbReference type="NCBI Taxonomy" id="2926318"/>
    <lineage>
        <taxon>Bacteria</taxon>
        <taxon>Bacillati</taxon>
        <taxon>Bacillota</taxon>
        <taxon>Erysipelotrichia</taxon>
        <taxon>Erysipelotrichales</taxon>
        <taxon>Erysipelotrichaceae</taxon>
        <taxon>Grylomicrobium</taxon>
    </lineage>
</organism>
<dbReference type="AlphaFoldDB" id="A0AB35U5G5"/>
<proteinExistence type="inferred from homology"/>
<dbReference type="GO" id="GO:1904680">
    <property type="term" value="F:peptide transmembrane transporter activity"/>
    <property type="evidence" value="ECO:0007669"/>
    <property type="project" value="TreeGrafter"/>
</dbReference>
<evidence type="ECO:0000259" key="5">
    <source>
        <dbReference type="Pfam" id="PF00496"/>
    </source>
</evidence>
<keyword evidence="3 4" id="KW-0732">Signal</keyword>
<dbReference type="Proteomes" id="UP001286174">
    <property type="component" value="Unassembled WGS sequence"/>
</dbReference>
<dbReference type="PIRSF" id="PIRSF002741">
    <property type="entry name" value="MppA"/>
    <property type="match status" value="1"/>
</dbReference>
<dbReference type="PANTHER" id="PTHR30290:SF81">
    <property type="entry name" value="OLIGOPEPTIDE-BINDING PROTEIN OPPA"/>
    <property type="match status" value="1"/>
</dbReference>
<gene>
    <name evidence="6" type="ORF">MOZ60_02765</name>
</gene>
<feature type="signal peptide" evidence="4">
    <location>
        <begin position="1"/>
        <end position="26"/>
    </location>
</feature>
<name>A0AB35U5G5_9FIRM</name>
<comment type="similarity">
    <text evidence="2">Belongs to the bacterial solute-binding protein 5 family.</text>
</comment>
<feature type="domain" description="Solute-binding protein family 5" evidence="5">
    <location>
        <begin position="77"/>
        <end position="452"/>
    </location>
</feature>
<dbReference type="Gene3D" id="3.40.190.10">
    <property type="entry name" value="Periplasmic binding protein-like II"/>
    <property type="match status" value="1"/>
</dbReference>
<evidence type="ECO:0000256" key="4">
    <source>
        <dbReference type="SAM" id="SignalP"/>
    </source>
</evidence>
<reference evidence="6 7" key="1">
    <citation type="submission" date="2022-03" db="EMBL/GenBank/DDBJ databases">
        <title>Novel taxa within the pig intestine.</title>
        <authorList>
            <person name="Wylensek D."/>
            <person name="Bishof K."/>
            <person name="Afrizal A."/>
            <person name="Clavel T."/>
        </authorList>
    </citation>
    <scope>NUCLEOTIDE SEQUENCE [LARGE SCALE GENOMIC DNA]</scope>
    <source>
        <strain evidence="6 7">CLA-KB-P133</strain>
    </source>
</reference>
<protein>
    <submittedName>
        <fullName evidence="6">ABC transporter substrate-binding protein</fullName>
    </submittedName>
</protein>
<dbReference type="EMBL" id="JALBUR010000004">
    <property type="protein sequence ID" value="MDX8419012.1"/>
    <property type="molecule type" value="Genomic_DNA"/>
</dbReference>
<evidence type="ECO:0000313" key="7">
    <source>
        <dbReference type="Proteomes" id="UP001286174"/>
    </source>
</evidence>
<dbReference type="Gene3D" id="3.10.105.10">
    <property type="entry name" value="Dipeptide-binding Protein, Domain 3"/>
    <property type="match status" value="1"/>
</dbReference>
<evidence type="ECO:0000313" key="6">
    <source>
        <dbReference type="EMBL" id="MDX8419012.1"/>
    </source>
</evidence>
<dbReference type="GO" id="GO:0015833">
    <property type="term" value="P:peptide transport"/>
    <property type="evidence" value="ECO:0007669"/>
    <property type="project" value="TreeGrafter"/>
</dbReference>
<dbReference type="Gene3D" id="3.90.76.10">
    <property type="entry name" value="Dipeptide-binding Protein, Domain 1"/>
    <property type="match status" value="1"/>
</dbReference>
<dbReference type="InterPro" id="IPR030678">
    <property type="entry name" value="Peptide/Ni-bd"/>
</dbReference>
<dbReference type="PANTHER" id="PTHR30290">
    <property type="entry name" value="PERIPLASMIC BINDING COMPONENT OF ABC TRANSPORTER"/>
    <property type="match status" value="1"/>
</dbReference>
<dbReference type="Pfam" id="PF00496">
    <property type="entry name" value="SBP_bac_5"/>
    <property type="match status" value="1"/>
</dbReference>
<dbReference type="PROSITE" id="PS51257">
    <property type="entry name" value="PROKAR_LIPOPROTEIN"/>
    <property type="match status" value="1"/>
</dbReference>
<evidence type="ECO:0000256" key="3">
    <source>
        <dbReference type="ARBA" id="ARBA00022729"/>
    </source>
</evidence>
<evidence type="ECO:0000256" key="2">
    <source>
        <dbReference type="ARBA" id="ARBA00005695"/>
    </source>
</evidence>
<comment type="subcellular location">
    <subcellularLocation>
        <location evidence="1">Cell membrane</location>
        <topology evidence="1">Lipid-anchor</topology>
    </subcellularLocation>
</comment>
<dbReference type="GO" id="GO:0043190">
    <property type="term" value="C:ATP-binding cassette (ABC) transporter complex"/>
    <property type="evidence" value="ECO:0007669"/>
    <property type="project" value="InterPro"/>
</dbReference>
<dbReference type="RefSeq" id="WP_370595568.1">
    <property type="nucleotide sequence ID" value="NZ_JALBUR010000004.1"/>
</dbReference>
<sequence length="549" mass="60158">MKKLASTAMTAVLALSLVGCGGSSSAGTSENKNILRFGLSGLTGTYNPFISSTVYDNWVCQLIFEPLVTNDKDGNFVPYLADWTVSDDEKTYTFTLKDGIKFSDGNAMTADDVAYSFNLTKEDDYAGPRGDLAAAIDKIDVIDDKTVAFTFTEASPVNISKIAGYGILEKSHYEHDNWDALTALNTDPVGSGPLVLDSYAANQYTNLKKNENYWDSSKKLQIDGVSMTNVTEDTILSALQSGEIDLCQPAAKKENVDGINGMDNAHLISYIGNGYTYMQFNCTPANPDTQYHHTGALQDQKVRQALMYALDRKTFIKNEYGSDELASVGMAPFSPISWAFPDSSELNAYDYDLDKAKSLLDEAGWTDTDGDGIRDKDGDKLELNWLVYTDSTWPGTLASMAIDSWGQIGVKLNVVQMDFATVASTVQDPEPGAKDFDIYTMGWQVDIDPDPTGGIFDADAGGAGGYDSSGLYDERSQELLHEGVTEFDQTKRADIYKEWAVRQNDLLATAVVAYRNEIWGVANRVKGLDDLSAYMDFTKLIFDVSLDQA</sequence>
<accession>A0AB35U5G5</accession>
<dbReference type="PROSITE" id="PS01040">
    <property type="entry name" value="SBP_BACTERIAL_5"/>
    <property type="match status" value="1"/>
</dbReference>
<dbReference type="InterPro" id="IPR000914">
    <property type="entry name" value="SBP_5_dom"/>
</dbReference>
<keyword evidence="7" id="KW-1185">Reference proteome</keyword>
<comment type="caution">
    <text evidence="6">The sequence shown here is derived from an EMBL/GenBank/DDBJ whole genome shotgun (WGS) entry which is preliminary data.</text>
</comment>
<dbReference type="GO" id="GO:0042597">
    <property type="term" value="C:periplasmic space"/>
    <property type="evidence" value="ECO:0007669"/>
    <property type="project" value="UniProtKB-ARBA"/>
</dbReference>
<evidence type="ECO:0000256" key="1">
    <source>
        <dbReference type="ARBA" id="ARBA00004193"/>
    </source>
</evidence>
<feature type="chain" id="PRO_5044341923" evidence="4">
    <location>
        <begin position="27"/>
        <end position="549"/>
    </location>
</feature>